<keyword evidence="4 5" id="KW-0472">Membrane</keyword>
<dbReference type="EMBL" id="CATQJL010000316">
    <property type="protein sequence ID" value="CAJ0608464.1"/>
    <property type="molecule type" value="Genomic_DNA"/>
</dbReference>
<keyword evidence="3 5" id="KW-1133">Transmembrane helix</keyword>
<evidence type="ECO:0000256" key="1">
    <source>
        <dbReference type="ARBA" id="ARBA00004141"/>
    </source>
</evidence>
<dbReference type="AlphaFoldDB" id="A0AA36MCW5"/>
<dbReference type="Proteomes" id="UP001176961">
    <property type="component" value="Unassembled WGS sequence"/>
</dbReference>
<comment type="caution">
    <text evidence="6">The sequence shown here is derived from an EMBL/GenBank/DDBJ whole genome shotgun (WGS) entry which is preliminary data.</text>
</comment>
<name>A0AA36MCW5_CYLNA</name>
<organism evidence="6 7">
    <name type="scientific">Cylicocyclus nassatus</name>
    <name type="common">Nematode worm</name>
    <dbReference type="NCBI Taxonomy" id="53992"/>
    <lineage>
        <taxon>Eukaryota</taxon>
        <taxon>Metazoa</taxon>
        <taxon>Ecdysozoa</taxon>
        <taxon>Nematoda</taxon>
        <taxon>Chromadorea</taxon>
        <taxon>Rhabditida</taxon>
        <taxon>Rhabditina</taxon>
        <taxon>Rhabditomorpha</taxon>
        <taxon>Strongyloidea</taxon>
        <taxon>Strongylidae</taxon>
        <taxon>Cylicocyclus</taxon>
    </lineage>
</organism>
<accession>A0AA36MCW5</accession>
<reference evidence="6" key="1">
    <citation type="submission" date="2023-07" db="EMBL/GenBank/DDBJ databases">
        <authorList>
            <consortium name="CYATHOMIX"/>
        </authorList>
    </citation>
    <scope>NUCLEOTIDE SEQUENCE</scope>
    <source>
        <strain evidence="6">N/A</strain>
    </source>
</reference>
<dbReference type="InterPro" id="IPR019408">
    <property type="entry name" value="7TM_GPCR_serpentine_rcpt_Srab"/>
</dbReference>
<feature type="transmembrane region" description="Helical" evidence="5">
    <location>
        <begin position="35"/>
        <end position="55"/>
    </location>
</feature>
<evidence type="ECO:0000256" key="3">
    <source>
        <dbReference type="ARBA" id="ARBA00022989"/>
    </source>
</evidence>
<dbReference type="Pfam" id="PF10292">
    <property type="entry name" value="7TM_GPCR_Srab"/>
    <property type="match status" value="1"/>
</dbReference>
<feature type="transmembrane region" description="Helical" evidence="5">
    <location>
        <begin position="78"/>
        <end position="102"/>
    </location>
</feature>
<protein>
    <submittedName>
        <fullName evidence="6">Uncharacterized protein</fullName>
    </submittedName>
</protein>
<evidence type="ECO:0000313" key="7">
    <source>
        <dbReference type="Proteomes" id="UP001176961"/>
    </source>
</evidence>
<evidence type="ECO:0000256" key="4">
    <source>
        <dbReference type="ARBA" id="ARBA00023136"/>
    </source>
</evidence>
<evidence type="ECO:0000256" key="5">
    <source>
        <dbReference type="SAM" id="Phobius"/>
    </source>
</evidence>
<sequence length="149" mass="16785">MLCMTSYASLQLAMVIERCIALWKCRIYETFDMKLGLCFAVFSVGASFAATMWTLQSEIGLDLKPSCYSTTKSTVERMFTLSFVLCAMNVATLIGLVTLYVSNREGIKRITMLSHAKQRNRAADVHAYAKMWKPSESKQIITKRTAITD</sequence>
<keyword evidence="7" id="KW-1185">Reference proteome</keyword>
<evidence type="ECO:0000313" key="6">
    <source>
        <dbReference type="EMBL" id="CAJ0608464.1"/>
    </source>
</evidence>
<proteinExistence type="predicted"/>
<evidence type="ECO:0000256" key="2">
    <source>
        <dbReference type="ARBA" id="ARBA00022692"/>
    </source>
</evidence>
<gene>
    <name evidence="6" type="ORF">CYNAS_LOCUS20447</name>
</gene>
<comment type="subcellular location">
    <subcellularLocation>
        <location evidence="1">Membrane</location>
        <topology evidence="1">Multi-pass membrane protein</topology>
    </subcellularLocation>
</comment>
<keyword evidence="2 5" id="KW-0812">Transmembrane</keyword>
<dbReference type="GO" id="GO:0016020">
    <property type="term" value="C:membrane"/>
    <property type="evidence" value="ECO:0007669"/>
    <property type="project" value="UniProtKB-SubCell"/>
</dbReference>